<dbReference type="HAMAP" id="MF_02079">
    <property type="entry name" value="PGT_RodA"/>
    <property type="match status" value="1"/>
</dbReference>
<dbReference type="Pfam" id="PF01098">
    <property type="entry name" value="FTSW_RODA_SPOVE"/>
    <property type="match status" value="1"/>
</dbReference>
<dbReference type="PROSITE" id="PS00428">
    <property type="entry name" value="FTSW_RODA_SPOVE"/>
    <property type="match status" value="1"/>
</dbReference>
<dbReference type="EC" id="2.4.99.28" evidence="11"/>
<evidence type="ECO:0000256" key="6">
    <source>
        <dbReference type="ARBA" id="ARBA00022960"/>
    </source>
</evidence>
<dbReference type="RefSeq" id="WP_135870103.1">
    <property type="nucleotide sequence ID" value="NZ_SRSC01000002.1"/>
</dbReference>
<proteinExistence type="inferred from homology"/>
<feature type="transmembrane region" description="Helical" evidence="11">
    <location>
        <begin position="184"/>
        <end position="202"/>
    </location>
</feature>
<dbReference type="UniPathway" id="UPA00219"/>
<evidence type="ECO:0000256" key="10">
    <source>
        <dbReference type="ARBA" id="ARBA00023316"/>
    </source>
</evidence>
<dbReference type="AlphaFoldDB" id="A0A4S1CGC2"/>
<comment type="similarity">
    <text evidence="11">Belongs to the SEDS family. MrdB/RodA subfamily.</text>
</comment>
<evidence type="ECO:0000256" key="3">
    <source>
        <dbReference type="ARBA" id="ARBA00022676"/>
    </source>
</evidence>
<keyword evidence="3 11" id="KW-0328">Glycosyltransferase</keyword>
<dbReference type="InterPro" id="IPR011923">
    <property type="entry name" value="RodA/MrdB"/>
</dbReference>
<comment type="pathway">
    <text evidence="11">Cell wall biogenesis; peptidoglycan biosynthesis.</text>
</comment>
<dbReference type="GO" id="GO:0051301">
    <property type="term" value="P:cell division"/>
    <property type="evidence" value="ECO:0007669"/>
    <property type="project" value="InterPro"/>
</dbReference>
<evidence type="ECO:0000256" key="7">
    <source>
        <dbReference type="ARBA" id="ARBA00022984"/>
    </source>
</evidence>
<keyword evidence="9 11" id="KW-0472">Membrane</keyword>
<accession>A0A4S1CGC2</accession>
<dbReference type="InterPro" id="IPR001182">
    <property type="entry name" value="FtsW/RodA"/>
</dbReference>
<dbReference type="NCBIfam" id="TIGR02210">
    <property type="entry name" value="rodA_shape"/>
    <property type="match status" value="1"/>
</dbReference>
<evidence type="ECO:0000256" key="8">
    <source>
        <dbReference type="ARBA" id="ARBA00022989"/>
    </source>
</evidence>
<comment type="subcellular location">
    <subcellularLocation>
        <location evidence="11">Cell membrane</location>
        <topology evidence="11">Multi-pass membrane protein</topology>
    </subcellularLocation>
    <subcellularLocation>
        <location evidence="1">Membrane</location>
        <topology evidence="1">Multi-pass membrane protein</topology>
    </subcellularLocation>
</comment>
<dbReference type="GO" id="GO:0015648">
    <property type="term" value="F:lipid-linked peptidoglycan transporter activity"/>
    <property type="evidence" value="ECO:0007669"/>
    <property type="project" value="TreeGrafter"/>
</dbReference>
<keyword evidence="4 11" id="KW-0808">Transferase</keyword>
<feature type="transmembrane region" description="Helical" evidence="11">
    <location>
        <begin position="135"/>
        <end position="154"/>
    </location>
</feature>
<keyword evidence="10 11" id="KW-0961">Cell wall biogenesis/degradation</keyword>
<keyword evidence="5 11" id="KW-0812">Transmembrane</keyword>
<comment type="caution">
    <text evidence="12">The sequence shown here is derived from an EMBL/GenBank/DDBJ whole genome shotgun (WGS) entry which is preliminary data.</text>
</comment>
<sequence>MFDRRLFTNFDWTLLGVVLLITAFGVINIYSASSSYRDIGTPYYIKQLYWIFAGLLLSLTVCSLDYHMLEDFAYWLYGGVVILLLLVLVAGKTTMGATRWISFGFFNMQPSEPMKIVIIMTFARFFSRYPVFKGLTLKELVYPLLLLGVPAALIMKQPDLGTAILVSLIAGTMLLFVGVRWSALGSLFAAAVPVVVVAWQFLLHDYQKKRVYNFLNPDLDPLGSGYHIIQSKIAVGSGATLGKGFMQGTQSQLRFLPEQHTDFAFSVFAEEWGFIGCLLMLALYLFLILWGLGIAKRCNDRFGSLLAVGVTAMLFWHIVINMGMVIGLMPVVGVPLPFFSYGGTSMVTSMVGVGILLNISMRRFMF</sequence>
<keyword evidence="13" id="KW-1185">Reference proteome</keyword>
<organism evidence="12 13">
    <name type="scientific">Geomonas terrae</name>
    <dbReference type="NCBI Taxonomy" id="2562681"/>
    <lineage>
        <taxon>Bacteria</taxon>
        <taxon>Pseudomonadati</taxon>
        <taxon>Thermodesulfobacteriota</taxon>
        <taxon>Desulfuromonadia</taxon>
        <taxon>Geobacterales</taxon>
        <taxon>Geobacteraceae</taxon>
        <taxon>Geomonas</taxon>
    </lineage>
</organism>
<dbReference type="Proteomes" id="UP000306416">
    <property type="component" value="Unassembled WGS sequence"/>
</dbReference>
<evidence type="ECO:0000256" key="9">
    <source>
        <dbReference type="ARBA" id="ARBA00023136"/>
    </source>
</evidence>
<feature type="transmembrane region" description="Helical" evidence="11">
    <location>
        <begin position="305"/>
        <end position="332"/>
    </location>
</feature>
<comment type="catalytic activity">
    <reaction evidence="11">
        <text>[GlcNAc-(1-&gt;4)-Mur2Ac(oyl-L-Ala-gamma-D-Glu-L-Lys-D-Ala-D-Ala)](n)-di-trans,octa-cis-undecaprenyl diphosphate + beta-D-GlcNAc-(1-&gt;4)-Mur2Ac(oyl-L-Ala-gamma-D-Glu-L-Lys-D-Ala-D-Ala)-di-trans,octa-cis-undecaprenyl diphosphate = [GlcNAc-(1-&gt;4)-Mur2Ac(oyl-L-Ala-gamma-D-Glu-L-Lys-D-Ala-D-Ala)](n+1)-di-trans,octa-cis-undecaprenyl diphosphate + di-trans,octa-cis-undecaprenyl diphosphate + H(+)</text>
        <dbReference type="Rhea" id="RHEA:23708"/>
        <dbReference type="Rhea" id="RHEA-COMP:9602"/>
        <dbReference type="Rhea" id="RHEA-COMP:9603"/>
        <dbReference type="ChEBI" id="CHEBI:15378"/>
        <dbReference type="ChEBI" id="CHEBI:58405"/>
        <dbReference type="ChEBI" id="CHEBI:60033"/>
        <dbReference type="ChEBI" id="CHEBI:78435"/>
        <dbReference type="EC" id="2.4.99.28"/>
    </reaction>
</comment>
<dbReference type="PANTHER" id="PTHR30474">
    <property type="entry name" value="CELL CYCLE PROTEIN"/>
    <property type="match status" value="1"/>
</dbReference>
<dbReference type="GO" id="GO:0032153">
    <property type="term" value="C:cell division site"/>
    <property type="evidence" value="ECO:0007669"/>
    <property type="project" value="TreeGrafter"/>
</dbReference>
<dbReference type="GO" id="GO:0008360">
    <property type="term" value="P:regulation of cell shape"/>
    <property type="evidence" value="ECO:0007669"/>
    <property type="project" value="UniProtKB-KW"/>
</dbReference>
<feature type="transmembrane region" description="Helical" evidence="11">
    <location>
        <begin position="338"/>
        <end position="359"/>
    </location>
</feature>
<feature type="transmembrane region" description="Helical" evidence="11">
    <location>
        <begin position="72"/>
        <end position="91"/>
    </location>
</feature>
<feature type="transmembrane region" description="Helical" evidence="11">
    <location>
        <begin position="48"/>
        <end position="66"/>
    </location>
</feature>
<protein>
    <recommendedName>
        <fullName evidence="11">Peptidoglycan glycosyltransferase RodA</fullName>
        <shortName evidence="11">PGT</shortName>
        <ecNumber evidence="11">2.4.99.28</ecNumber>
    </recommendedName>
    <alternativeName>
        <fullName evidence="11">Cell elongation protein RodA</fullName>
    </alternativeName>
    <alternativeName>
        <fullName evidence="11">Cell wall polymerase</fullName>
    </alternativeName>
    <alternativeName>
        <fullName evidence="11">Peptidoglycan polymerase</fullName>
        <shortName evidence="11">PG polymerase</shortName>
    </alternativeName>
</protein>
<dbReference type="PANTHER" id="PTHR30474:SF1">
    <property type="entry name" value="PEPTIDOGLYCAN GLYCOSYLTRANSFERASE MRDB"/>
    <property type="match status" value="1"/>
</dbReference>
<dbReference type="GO" id="GO:0071555">
    <property type="term" value="P:cell wall organization"/>
    <property type="evidence" value="ECO:0007669"/>
    <property type="project" value="UniProtKB-KW"/>
</dbReference>
<gene>
    <name evidence="11 12" type="primary">rodA</name>
    <name evidence="12" type="ORF">E4633_10025</name>
</gene>
<name>A0A4S1CGC2_9BACT</name>
<dbReference type="GO" id="GO:0009252">
    <property type="term" value="P:peptidoglycan biosynthetic process"/>
    <property type="evidence" value="ECO:0007669"/>
    <property type="project" value="UniProtKB-UniRule"/>
</dbReference>
<evidence type="ECO:0000256" key="2">
    <source>
        <dbReference type="ARBA" id="ARBA00022475"/>
    </source>
</evidence>
<comment type="function">
    <text evidence="11">Peptidoglycan polymerase that is essential for cell wall elongation.</text>
</comment>
<evidence type="ECO:0000256" key="1">
    <source>
        <dbReference type="ARBA" id="ARBA00004141"/>
    </source>
</evidence>
<feature type="transmembrane region" description="Helical" evidence="11">
    <location>
        <begin position="12"/>
        <end position="36"/>
    </location>
</feature>
<feature type="transmembrane region" description="Helical" evidence="11">
    <location>
        <begin position="272"/>
        <end position="293"/>
    </location>
</feature>
<keyword evidence="2 11" id="KW-1003">Cell membrane</keyword>
<evidence type="ECO:0000256" key="11">
    <source>
        <dbReference type="HAMAP-Rule" id="MF_02079"/>
    </source>
</evidence>
<evidence type="ECO:0000313" key="13">
    <source>
        <dbReference type="Proteomes" id="UP000306416"/>
    </source>
</evidence>
<reference evidence="12 13" key="1">
    <citation type="submission" date="2019-04" db="EMBL/GenBank/DDBJ databases">
        <title>Geobacter oryzae sp. nov., ferric-reducing bacteria isolated from paddy soil.</title>
        <authorList>
            <person name="Xu Z."/>
            <person name="Masuda Y."/>
            <person name="Itoh H."/>
            <person name="Senoo K."/>
        </authorList>
    </citation>
    <scope>NUCLEOTIDE SEQUENCE [LARGE SCALE GENOMIC DNA]</scope>
    <source>
        <strain evidence="12 13">Red111</strain>
    </source>
</reference>
<keyword evidence="8 11" id="KW-1133">Transmembrane helix</keyword>
<evidence type="ECO:0000256" key="4">
    <source>
        <dbReference type="ARBA" id="ARBA00022679"/>
    </source>
</evidence>
<evidence type="ECO:0000256" key="5">
    <source>
        <dbReference type="ARBA" id="ARBA00022692"/>
    </source>
</evidence>
<dbReference type="GO" id="GO:0005886">
    <property type="term" value="C:plasma membrane"/>
    <property type="evidence" value="ECO:0007669"/>
    <property type="project" value="UniProtKB-SubCell"/>
</dbReference>
<keyword evidence="7 11" id="KW-0573">Peptidoglycan synthesis</keyword>
<feature type="transmembrane region" description="Helical" evidence="11">
    <location>
        <begin position="160"/>
        <end position="177"/>
    </location>
</feature>
<keyword evidence="6 11" id="KW-0133">Cell shape</keyword>
<evidence type="ECO:0000313" key="12">
    <source>
        <dbReference type="EMBL" id="TGU72628.1"/>
    </source>
</evidence>
<dbReference type="GO" id="GO:0008955">
    <property type="term" value="F:peptidoglycan glycosyltransferase activity"/>
    <property type="evidence" value="ECO:0007669"/>
    <property type="project" value="UniProtKB-UniRule"/>
</dbReference>
<dbReference type="EMBL" id="SRSC01000002">
    <property type="protein sequence ID" value="TGU72628.1"/>
    <property type="molecule type" value="Genomic_DNA"/>
</dbReference>
<dbReference type="InterPro" id="IPR018365">
    <property type="entry name" value="Cell_cycle_FtsW-rel_CS"/>
</dbReference>